<feature type="short sequence motif" description="Meso-diaminopimelate recognition motif" evidence="11">
    <location>
        <begin position="408"/>
        <end position="411"/>
    </location>
</feature>
<evidence type="ECO:0000256" key="4">
    <source>
        <dbReference type="ARBA" id="ARBA00022618"/>
    </source>
</evidence>
<dbReference type="InterPro" id="IPR018109">
    <property type="entry name" value="Folylpolyglutamate_synth_CS"/>
</dbReference>
<dbReference type="AlphaFoldDB" id="A0A840IKQ0"/>
<dbReference type="SUPFAM" id="SSF53623">
    <property type="entry name" value="MurD-like peptide ligases, catalytic domain"/>
    <property type="match status" value="1"/>
</dbReference>
<evidence type="ECO:0000256" key="2">
    <source>
        <dbReference type="ARBA" id="ARBA00022490"/>
    </source>
</evidence>
<dbReference type="GO" id="GO:0071555">
    <property type="term" value="P:cell wall organization"/>
    <property type="evidence" value="ECO:0007669"/>
    <property type="project" value="UniProtKB-KW"/>
</dbReference>
<reference evidence="16 17" key="1">
    <citation type="submission" date="2020-08" db="EMBL/GenBank/DDBJ databases">
        <title>Genomic Encyclopedia of Archaeal and Bacterial Type Strains, Phase II (KMG-II): from individual species to whole genera.</title>
        <authorList>
            <person name="Goeker M."/>
        </authorList>
    </citation>
    <scope>NUCLEOTIDE SEQUENCE [LARGE SCALE GENOMIC DNA]</scope>
    <source>
        <strain evidence="16 17">DSM 23288</strain>
    </source>
</reference>
<keyword evidence="4 11" id="KW-0132">Cell division</keyword>
<dbReference type="HAMAP" id="MF_00208">
    <property type="entry name" value="MurE"/>
    <property type="match status" value="1"/>
</dbReference>
<feature type="domain" description="Mur ligase central" evidence="15">
    <location>
        <begin position="108"/>
        <end position="313"/>
    </location>
</feature>
<feature type="domain" description="Mur ligase C-terminal" evidence="14">
    <location>
        <begin position="335"/>
        <end position="461"/>
    </location>
</feature>
<dbReference type="Gene3D" id="3.40.1190.10">
    <property type="entry name" value="Mur-like, catalytic domain"/>
    <property type="match status" value="1"/>
</dbReference>
<feature type="modified residue" description="N6-carboxylysine" evidence="11">
    <location>
        <position position="219"/>
    </location>
</feature>
<dbReference type="InterPro" id="IPR000713">
    <property type="entry name" value="Mur_ligase_N"/>
</dbReference>
<dbReference type="Gene3D" id="3.90.190.20">
    <property type="entry name" value="Mur ligase, C-terminal domain"/>
    <property type="match status" value="1"/>
</dbReference>
<comment type="catalytic activity">
    <reaction evidence="11">
        <text>UDP-N-acetyl-alpha-D-muramoyl-L-alanyl-D-glutamate + meso-2,6-diaminopimelate + ATP = UDP-N-acetyl-alpha-D-muramoyl-L-alanyl-gamma-D-glutamyl-meso-2,6-diaminopimelate + ADP + phosphate + H(+)</text>
        <dbReference type="Rhea" id="RHEA:23676"/>
        <dbReference type="ChEBI" id="CHEBI:15378"/>
        <dbReference type="ChEBI" id="CHEBI:30616"/>
        <dbReference type="ChEBI" id="CHEBI:43474"/>
        <dbReference type="ChEBI" id="CHEBI:57791"/>
        <dbReference type="ChEBI" id="CHEBI:83900"/>
        <dbReference type="ChEBI" id="CHEBI:83905"/>
        <dbReference type="ChEBI" id="CHEBI:456216"/>
        <dbReference type="EC" id="6.3.2.13"/>
    </reaction>
</comment>
<dbReference type="NCBIfam" id="NF001126">
    <property type="entry name" value="PRK00139.1-4"/>
    <property type="match status" value="1"/>
</dbReference>
<dbReference type="UniPathway" id="UPA00219"/>
<accession>A0A840IKQ0</accession>
<dbReference type="NCBIfam" id="TIGR01085">
    <property type="entry name" value="murE"/>
    <property type="match status" value="1"/>
</dbReference>
<feature type="binding site" evidence="11">
    <location>
        <begin position="152"/>
        <end position="153"/>
    </location>
    <ligand>
        <name>UDP-N-acetyl-alpha-D-muramoyl-L-alanyl-D-glutamate</name>
        <dbReference type="ChEBI" id="CHEBI:83900"/>
    </ligand>
</feature>
<organism evidence="16 17">
    <name type="scientific">Conexibacter arvalis</name>
    <dbReference type="NCBI Taxonomy" id="912552"/>
    <lineage>
        <taxon>Bacteria</taxon>
        <taxon>Bacillati</taxon>
        <taxon>Actinomycetota</taxon>
        <taxon>Thermoleophilia</taxon>
        <taxon>Solirubrobacterales</taxon>
        <taxon>Conexibacteraceae</taxon>
        <taxon>Conexibacter</taxon>
    </lineage>
</organism>
<evidence type="ECO:0000313" key="17">
    <source>
        <dbReference type="Proteomes" id="UP000585272"/>
    </source>
</evidence>
<dbReference type="EC" id="6.3.2.13" evidence="11"/>
<dbReference type="GO" id="GO:0005737">
    <property type="term" value="C:cytoplasm"/>
    <property type="evidence" value="ECO:0007669"/>
    <property type="project" value="UniProtKB-SubCell"/>
</dbReference>
<dbReference type="Pfam" id="PF08245">
    <property type="entry name" value="Mur_ligase_M"/>
    <property type="match status" value="1"/>
</dbReference>
<evidence type="ECO:0000259" key="13">
    <source>
        <dbReference type="Pfam" id="PF01225"/>
    </source>
</evidence>
<dbReference type="GO" id="GO:0051301">
    <property type="term" value="P:cell division"/>
    <property type="evidence" value="ECO:0007669"/>
    <property type="project" value="UniProtKB-KW"/>
</dbReference>
<keyword evidence="8 11" id="KW-0573">Peptidoglycan synthesis</keyword>
<evidence type="ECO:0000256" key="3">
    <source>
        <dbReference type="ARBA" id="ARBA00022598"/>
    </source>
</evidence>
<dbReference type="InterPro" id="IPR005761">
    <property type="entry name" value="UDP-N-AcMur-Glu-dNH2Pim_ligase"/>
</dbReference>
<name>A0A840IKQ0_9ACTN</name>
<feature type="binding site" evidence="11">
    <location>
        <position position="463"/>
    </location>
    <ligand>
        <name>meso-2,6-diaminopimelate</name>
        <dbReference type="ChEBI" id="CHEBI:57791"/>
    </ligand>
</feature>
<dbReference type="InterPro" id="IPR013221">
    <property type="entry name" value="Mur_ligase_cen"/>
</dbReference>
<dbReference type="NCBIfam" id="NF001124">
    <property type="entry name" value="PRK00139.1-2"/>
    <property type="match status" value="1"/>
</dbReference>
<dbReference type="GO" id="GO:0008765">
    <property type="term" value="F:UDP-N-acetylmuramoylalanyl-D-glutamate-2,6-diaminopimelate ligase activity"/>
    <property type="evidence" value="ECO:0007669"/>
    <property type="project" value="UniProtKB-UniRule"/>
</dbReference>
<keyword evidence="9 11" id="KW-0131">Cell cycle</keyword>
<evidence type="ECO:0000256" key="6">
    <source>
        <dbReference type="ARBA" id="ARBA00022840"/>
    </source>
</evidence>
<dbReference type="RefSeq" id="WP_183344992.1">
    <property type="nucleotide sequence ID" value="NZ_JACHNU010000008.1"/>
</dbReference>
<evidence type="ECO:0000259" key="14">
    <source>
        <dbReference type="Pfam" id="PF02875"/>
    </source>
</evidence>
<comment type="similarity">
    <text evidence="1 11">Belongs to the MurCDEF family. MurE subfamily.</text>
</comment>
<dbReference type="SUPFAM" id="SSF53244">
    <property type="entry name" value="MurD-like peptide ligases, peptide-binding domain"/>
    <property type="match status" value="1"/>
</dbReference>
<keyword evidence="17" id="KW-1185">Reference proteome</keyword>
<keyword evidence="7 11" id="KW-0133">Cell shape</keyword>
<dbReference type="GO" id="GO:0005524">
    <property type="term" value="F:ATP binding"/>
    <property type="evidence" value="ECO:0007669"/>
    <property type="project" value="UniProtKB-UniRule"/>
</dbReference>
<keyword evidence="2 11" id="KW-0963">Cytoplasm</keyword>
<dbReference type="Pfam" id="PF01225">
    <property type="entry name" value="Mur_ligase"/>
    <property type="match status" value="1"/>
</dbReference>
<evidence type="ECO:0000256" key="12">
    <source>
        <dbReference type="RuleBase" id="RU004135"/>
    </source>
</evidence>
<keyword evidence="11" id="KW-0460">Magnesium</keyword>
<evidence type="ECO:0000256" key="10">
    <source>
        <dbReference type="ARBA" id="ARBA00023316"/>
    </source>
</evidence>
<dbReference type="GO" id="GO:0008360">
    <property type="term" value="P:regulation of cell shape"/>
    <property type="evidence" value="ECO:0007669"/>
    <property type="project" value="UniProtKB-KW"/>
</dbReference>
<feature type="binding site" evidence="11">
    <location>
        <position position="459"/>
    </location>
    <ligand>
        <name>meso-2,6-diaminopimelate</name>
        <dbReference type="ChEBI" id="CHEBI:57791"/>
    </ligand>
</feature>
<evidence type="ECO:0000313" key="16">
    <source>
        <dbReference type="EMBL" id="MBB4664713.1"/>
    </source>
</evidence>
<evidence type="ECO:0000256" key="8">
    <source>
        <dbReference type="ARBA" id="ARBA00022984"/>
    </source>
</evidence>
<comment type="subcellular location">
    <subcellularLocation>
        <location evidence="11 12">Cytoplasm</location>
    </subcellularLocation>
</comment>
<comment type="pathway">
    <text evidence="11 12">Cell wall biogenesis; peptidoglycan biosynthesis.</text>
</comment>
<dbReference type="InterPro" id="IPR036565">
    <property type="entry name" value="Mur-like_cat_sf"/>
</dbReference>
<dbReference type="PANTHER" id="PTHR23135">
    <property type="entry name" value="MUR LIGASE FAMILY MEMBER"/>
    <property type="match status" value="1"/>
</dbReference>
<dbReference type="Gene3D" id="3.40.1390.10">
    <property type="entry name" value="MurE/MurF, N-terminal domain"/>
    <property type="match status" value="1"/>
</dbReference>
<dbReference type="InterPro" id="IPR036615">
    <property type="entry name" value="Mur_ligase_C_dom_sf"/>
</dbReference>
<evidence type="ECO:0000256" key="1">
    <source>
        <dbReference type="ARBA" id="ARBA00005898"/>
    </source>
</evidence>
<feature type="binding site" evidence="11">
    <location>
        <begin position="408"/>
        <end position="411"/>
    </location>
    <ligand>
        <name>meso-2,6-diaminopimelate</name>
        <dbReference type="ChEBI" id="CHEBI:57791"/>
    </ligand>
</feature>
<keyword evidence="6 11" id="KW-0067">ATP-binding</keyword>
<keyword evidence="3 11" id="KW-0436">Ligase</keyword>
<protein>
    <recommendedName>
        <fullName evidence="11">UDP-N-acetylmuramoyl-L-alanyl-D-glutamate--2,6-diaminopimelate ligase</fullName>
        <ecNumber evidence="11">6.3.2.13</ecNumber>
    </recommendedName>
    <alternativeName>
        <fullName evidence="11">Meso-A2pm-adding enzyme</fullName>
    </alternativeName>
    <alternativeName>
        <fullName evidence="11">Meso-diaminopimelate-adding enzyme</fullName>
    </alternativeName>
    <alternativeName>
        <fullName evidence="11">UDP-MurNAc-L-Ala-D-Glu:meso-diaminopimelate ligase</fullName>
    </alternativeName>
    <alternativeName>
        <fullName evidence="11">UDP-MurNAc-tripeptide synthetase</fullName>
    </alternativeName>
    <alternativeName>
        <fullName evidence="11">UDP-N-acetylmuramyl-tripeptide synthetase</fullName>
    </alternativeName>
</protein>
<evidence type="ECO:0000259" key="15">
    <source>
        <dbReference type="Pfam" id="PF08245"/>
    </source>
</evidence>
<evidence type="ECO:0000256" key="5">
    <source>
        <dbReference type="ARBA" id="ARBA00022741"/>
    </source>
</evidence>
<evidence type="ECO:0000256" key="7">
    <source>
        <dbReference type="ARBA" id="ARBA00022960"/>
    </source>
</evidence>
<dbReference type="InterPro" id="IPR004101">
    <property type="entry name" value="Mur_ligase_C"/>
</dbReference>
<comment type="caution">
    <text evidence="16">The sequence shown here is derived from an EMBL/GenBank/DDBJ whole genome shotgun (WGS) entry which is preliminary data.</text>
</comment>
<feature type="binding site" evidence="11">
    <location>
        <position position="384"/>
    </location>
    <ligand>
        <name>meso-2,6-diaminopimelate</name>
        <dbReference type="ChEBI" id="CHEBI:57791"/>
    </ligand>
</feature>
<comment type="cofactor">
    <cofactor evidence="11">
        <name>Mg(2+)</name>
        <dbReference type="ChEBI" id="CHEBI:18420"/>
    </cofactor>
</comment>
<dbReference type="PANTHER" id="PTHR23135:SF4">
    <property type="entry name" value="UDP-N-ACETYLMURAMOYL-L-ALANYL-D-GLUTAMATE--2,6-DIAMINOPIMELATE LIGASE MURE HOMOLOG, CHLOROPLASTIC"/>
    <property type="match status" value="1"/>
</dbReference>
<dbReference type="Pfam" id="PF02875">
    <property type="entry name" value="Mur_ligase_C"/>
    <property type="match status" value="1"/>
</dbReference>
<sequence length="506" mass="52673">MKLLDVMASAADASALATAAGETEVTALAYDNRTVQPGTLFFCVPGFTRDGHDFAPDAVARGASALVVERPLGLGVPEVRVASVRAAMAPAAAAFYGRPSEALDVVGVTGTNGKTTTAFLVRGLLEAAGRQTGLLGTVTSIVGGEEHDVTRTTAEAIELQRDFRAMVDGGDVAAAIEVSSHALRLHRADAVRHAAAIFTNLTQDHLDFHPTMDDYYAAKRQLFLPAHGERPGVAVVNVDDPWGARLADEIRAADAPLVTIAIDADADYRASDVATGLTGSTFTARTPEGPLELRTPLPGRFNVENVLGAVAAVRALGVPLAEIAAALPTAGRVPGRFEPVDEGQPFAVLVDYAHTPDSLDNVLRAARGLTEGRVLCVFGCGGDRDRGKRPLMGGIAARLADEAYVTSDNPRSEPPEQILRDVVEGTGTGPHVHVEVDRRRSIFDAVAAARPGDVVVIAGKGHEQGQEFANGEKLPFDDVTVAREALRARGAGGSGTPSSTGAGKAA</sequence>
<dbReference type="Proteomes" id="UP000585272">
    <property type="component" value="Unassembled WGS sequence"/>
</dbReference>
<dbReference type="GO" id="GO:0009252">
    <property type="term" value="P:peptidoglycan biosynthetic process"/>
    <property type="evidence" value="ECO:0007669"/>
    <property type="project" value="UniProtKB-UniRule"/>
</dbReference>
<evidence type="ECO:0000256" key="11">
    <source>
        <dbReference type="HAMAP-Rule" id="MF_00208"/>
    </source>
</evidence>
<comment type="PTM">
    <text evidence="11">Carboxylation is probably crucial for Mg(2+) binding and, consequently, for the gamma-phosphate positioning of ATP.</text>
</comment>
<dbReference type="GO" id="GO:0004326">
    <property type="term" value="F:tetrahydrofolylpolyglutamate synthase activity"/>
    <property type="evidence" value="ECO:0007669"/>
    <property type="project" value="InterPro"/>
</dbReference>
<comment type="caution">
    <text evidence="11">Lacks conserved residue(s) required for the propagation of feature annotation.</text>
</comment>
<keyword evidence="5 11" id="KW-0547">Nucleotide-binding</keyword>
<feature type="domain" description="Mur ligase N-terminal catalytic" evidence="13">
    <location>
        <begin position="25"/>
        <end position="93"/>
    </location>
</feature>
<keyword evidence="10 11" id="KW-0961">Cell wall biogenesis/degradation</keyword>
<proteinExistence type="inferred from homology"/>
<comment type="function">
    <text evidence="11">Catalyzes the addition of meso-diaminopimelic acid to the nucleotide precursor UDP-N-acetylmuramoyl-L-alanyl-D-glutamate (UMAG) in the biosynthesis of bacterial cell-wall peptidoglycan.</text>
</comment>
<feature type="binding site" evidence="11">
    <location>
        <position position="187"/>
    </location>
    <ligand>
        <name>UDP-N-acetyl-alpha-D-muramoyl-L-alanyl-D-glutamate</name>
        <dbReference type="ChEBI" id="CHEBI:83900"/>
    </ligand>
</feature>
<feature type="binding site" evidence="11">
    <location>
        <position position="179"/>
    </location>
    <ligand>
        <name>UDP-N-acetyl-alpha-D-muramoyl-L-alanyl-D-glutamate</name>
        <dbReference type="ChEBI" id="CHEBI:83900"/>
    </ligand>
</feature>
<evidence type="ECO:0000256" key="9">
    <source>
        <dbReference type="ARBA" id="ARBA00023306"/>
    </source>
</evidence>
<dbReference type="EMBL" id="JACHNU010000008">
    <property type="protein sequence ID" value="MBB4664713.1"/>
    <property type="molecule type" value="Genomic_DNA"/>
</dbReference>
<dbReference type="InterPro" id="IPR035911">
    <property type="entry name" value="MurE/MurF_N"/>
</dbReference>
<gene>
    <name evidence="11" type="primary">murE</name>
    <name evidence="16" type="ORF">BDZ31_004328</name>
</gene>
<dbReference type="PROSITE" id="PS01011">
    <property type="entry name" value="FOLYLPOLYGLU_SYNT_1"/>
    <property type="match status" value="1"/>
</dbReference>
<feature type="binding site" evidence="11">
    <location>
        <begin position="110"/>
        <end position="116"/>
    </location>
    <ligand>
        <name>ATP</name>
        <dbReference type="ChEBI" id="CHEBI:30616"/>
    </ligand>
</feature>
<dbReference type="SUPFAM" id="SSF63418">
    <property type="entry name" value="MurE/MurF N-terminal domain"/>
    <property type="match status" value="1"/>
</dbReference>
<dbReference type="GO" id="GO:0000287">
    <property type="term" value="F:magnesium ion binding"/>
    <property type="evidence" value="ECO:0007669"/>
    <property type="project" value="UniProtKB-UniRule"/>
</dbReference>